<dbReference type="Proteomes" id="UP001163046">
    <property type="component" value="Unassembled WGS sequence"/>
</dbReference>
<gene>
    <name evidence="2" type="primary">LAP3_3</name>
    <name evidence="2" type="ORF">OS493_030198</name>
</gene>
<dbReference type="PANTHER" id="PTHR11963:SF23">
    <property type="entry name" value="CYTOSOL AMINOPEPTIDASE"/>
    <property type="match status" value="1"/>
</dbReference>
<dbReference type="AlphaFoldDB" id="A0A9W9YK73"/>
<dbReference type="EMBL" id="MU827333">
    <property type="protein sequence ID" value="KAJ7354781.1"/>
    <property type="molecule type" value="Genomic_DNA"/>
</dbReference>
<dbReference type="Gene3D" id="3.40.220.10">
    <property type="entry name" value="Leucine Aminopeptidase, subunit E, domain 1"/>
    <property type="match status" value="1"/>
</dbReference>
<dbReference type="PANTHER" id="PTHR11963">
    <property type="entry name" value="LEUCINE AMINOPEPTIDASE-RELATED"/>
    <property type="match status" value="1"/>
</dbReference>
<dbReference type="GO" id="GO:0070006">
    <property type="term" value="F:metalloaminopeptidase activity"/>
    <property type="evidence" value="ECO:0007669"/>
    <property type="project" value="InterPro"/>
</dbReference>
<dbReference type="InterPro" id="IPR008283">
    <property type="entry name" value="Peptidase_M17_N"/>
</dbReference>
<keyword evidence="3" id="KW-1185">Reference proteome</keyword>
<name>A0A9W9YK73_9CNID</name>
<dbReference type="InterPro" id="IPR043472">
    <property type="entry name" value="Macro_dom-like"/>
</dbReference>
<evidence type="ECO:0000259" key="1">
    <source>
        <dbReference type="Pfam" id="PF02789"/>
    </source>
</evidence>
<dbReference type="GO" id="GO:0005737">
    <property type="term" value="C:cytoplasm"/>
    <property type="evidence" value="ECO:0007669"/>
    <property type="project" value="InterPro"/>
</dbReference>
<evidence type="ECO:0000313" key="2">
    <source>
        <dbReference type="EMBL" id="KAJ7354781.1"/>
    </source>
</evidence>
<keyword evidence="2" id="KW-0378">Hydrolase</keyword>
<dbReference type="InterPro" id="IPR011356">
    <property type="entry name" value="Leucine_aapep/pepB"/>
</dbReference>
<organism evidence="2 3">
    <name type="scientific">Desmophyllum pertusum</name>
    <dbReference type="NCBI Taxonomy" id="174260"/>
    <lineage>
        <taxon>Eukaryota</taxon>
        <taxon>Metazoa</taxon>
        <taxon>Cnidaria</taxon>
        <taxon>Anthozoa</taxon>
        <taxon>Hexacorallia</taxon>
        <taxon>Scleractinia</taxon>
        <taxon>Caryophylliina</taxon>
        <taxon>Caryophylliidae</taxon>
        <taxon>Desmophyllum</taxon>
    </lineage>
</organism>
<reference evidence="2" key="1">
    <citation type="submission" date="2023-01" db="EMBL/GenBank/DDBJ databases">
        <title>Genome assembly of the deep-sea coral Lophelia pertusa.</title>
        <authorList>
            <person name="Herrera S."/>
            <person name="Cordes E."/>
        </authorList>
    </citation>
    <scope>NUCLEOTIDE SEQUENCE</scope>
    <source>
        <strain evidence="2">USNM1676648</strain>
        <tissue evidence="2">Polyp</tissue>
    </source>
</reference>
<dbReference type="Pfam" id="PF02789">
    <property type="entry name" value="Peptidase_M17_N"/>
    <property type="match status" value="1"/>
</dbReference>
<protein>
    <submittedName>
        <fullName evidence="2">Bleomycin hydrolase</fullName>
    </submittedName>
</protein>
<dbReference type="SUPFAM" id="SSF52949">
    <property type="entry name" value="Macro domain-like"/>
    <property type="match status" value="1"/>
</dbReference>
<dbReference type="GO" id="GO:0006508">
    <property type="term" value="P:proteolysis"/>
    <property type="evidence" value="ECO:0007669"/>
    <property type="project" value="InterPro"/>
</dbReference>
<feature type="domain" description="Peptidase M17 leucyl aminopeptidase N-terminal" evidence="1">
    <location>
        <begin position="53"/>
        <end position="171"/>
    </location>
</feature>
<accession>A0A9W9YK73</accession>
<evidence type="ECO:0000313" key="3">
    <source>
        <dbReference type="Proteomes" id="UP001163046"/>
    </source>
</evidence>
<comment type="caution">
    <text evidence="2">The sequence shown here is derived from an EMBL/GenBank/DDBJ whole genome shotgun (WGS) entry which is preliminary data.</text>
</comment>
<sequence>MAAASLMLCCTSRYFSPTVRALCSKAVIDRGVVLGVYESDGSNAKKSDVENFFTDAAKKFNSRTSGRLKEMIKLSGFEGKIGKSKTYFGIDKAYPCVVVVGLGKKDIESNTETSEERECSGNCRQASGVGVKVLRDCSVQTAEVDTLSDPQAAAEGAGLALFSYDTLKSSKKLQVDLQLHEHLMESDLQSKEEKTHLYTWRKLWQDGLLLSGAQNFARELMETPSNLMTPTIFAETLTLRLSDLANVEVHARYGMLNYLDSMALAGMLVVPVKGQMQRNLVFFLLSRKLCFTILASIILNPQKLVCGA</sequence>
<dbReference type="GO" id="GO:0030145">
    <property type="term" value="F:manganese ion binding"/>
    <property type="evidence" value="ECO:0007669"/>
    <property type="project" value="InterPro"/>
</dbReference>
<proteinExistence type="predicted"/>
<dbReference type="OrthoDB" id="412814at2759"/>